<dbReference type="NCBIfam" id="TIGR01391">
    <property type="entry name" value="dnaG"/>
    <property type="match status" value="1"/>
</dbReference>
<dbReference type="GO" id="GO:0000428">
    <property type="term" value="C:DNA-directed RNA polymerase complex"/>
    <property type="evidence" value="ECO:0007669"/>
    <property type="project" value="UniProtKB-KW"/>
</dbReference>
<dbReference type="GO" id="GO:0005737">
    <property type="term" value="C:cytoplasm"/>
    <property type="evidence" value="ECO:0007669"/>
    <property type="project" value="TreeGrafter"/>
</dbReference>
<dbReference type="SMART" id="SM00400">
    <property type="entry name" value="ZnF_CHCC"/>
    <property type="match status" value="1"/>
</dbReference>
<dbReference type="AlphaFoldDB" id="C0QK00"/>
<dbReference type="Proteomes" id="UP000000442">
    <property type="component" value="Chromosome"/>
</dbReference>
<dbReference type="InterPro" id="IPR019475">
    <property type="entry name" value="DNA_primase_DnaB-bd"/>
</dbReference>
<sequence length="602" mass="67139">MLIPQEKISEIINASDIVEVISEVVLLKKSGRNYFGLCPFHSEKSPSFSVSPEKQIFHCFGCSAGGNVFSFLMRHHGISFPEAVKMAAARYNIVVEMGSVDPERKRRIALKEELLRLNTAVMKHYKVLLTDSPGAQGARNYLRDRGITPETIDTFSLGYAEDRWDDMVRFFRHLKLGRNLAEQSGLVLERASDRGGKKGYYDRFRNRIVFPIVDTNMQVAGFGGRVMDDSMPKYLNSPETPVYSKGQILYGLHLAKQYCRQVDCVYIVEGYFDFLSLFQNGIKNTVASLGTALTVDHVRRLKGFATRAVLVFDSDNAGINAAKRCVSTFAAEGVDVRILVLPKGHDPDSFVNSEGADAFKRAADQAMSVMDFLTDTAMKKHGSSVEGRIAVLEEMKLPLARIEDSAARSLYVRGLAEQLGIDESAVLERVRNVVSTQGGGQPVSLPGNGDLSDPDDSGETLESYRREEQMLAMIIQHPEVGREALNQGVLDHFYCERFRRIGRIVAEQDGNEGMMAADLMAAMADDQDRQLVASLAMMDGGLEGDVLEKAVFLMKRIVKVRVKTENTLANQIRRAEQGGDSRLPFELLKKRQKEIRKLHGYE</sequence>
<evidence type="ECO:0000256" key="1">
    <source>
        <dbReference type="ARBA" id="ARBA00022478"/>
    </source>
</evidence>
<dbReference type="InterPro" id="IPR002694">
    <property type="entry name" value="Znf_CHC2"/>
</dbReference>
<dbReference type="PANTHER" id="PTHR30313:SF2">
    <property type="entry name" value="DNA PRIMASE"/>
    <property type="match status" value="1"/>
</dbReference>
<dbReference type="InterPro" id="IPR037068">
    <property type="entry name" value="DNA_primase_core_N_sf"/>
</dbReference>
<dbReference type="InterPro" id="IPR013264">
    <property type="entry name" value="DNAG_N"/>
</dbReference>
<dbReference type="GO" id="GO:0003677">
    <property type="term" value="F:DNA binding"/>
    <property type="evidence" value="ECO:0007669"/>
    <property type="project" value="UniProtKB-KW"/>
</dbReference>
<name>C0QK00_DESAH</name>
<keyword evidence="1 12" id="KW-0240">DNA-directed RNA polymerase</keyword>
<dbReference type="eggNOG" id="COG0358">
    <property type="taxonomic scope" value="Bacteria"/>
</dbReference>
<keyword evidence="9" id="KW-0460">Magnesium</keyword>
<keyword evidence="18" id="KW-1185">Reference proteome</keyword>
<proteinExistence type="inferred from homology"/>
<dbReference type="SUPFAM" id="SSF57783">
    <property type="entry name" value="Zinc beta-ribbon"/>
    <property type="match status" value="1"/>
</dbReference>
<dbReference type="PROSITE" id="PS50880">
    <property type="entry name" value="TOPRIM"/>
    <property type="match status" value="1"/>
</dbReference>
<keyword evidence="2 12" id="KW-0639">Primosome</keyword>
<keyword evidence="5 12" id="KW-0235">DNA replication</keyword>
<dbReference type="Pfam" id="PF08275">
    <property type="entry name" value="DNAG_N"/>
    <property type="match status" value="1"/>
</dbReference>
<dbReference type="EMBL" id="CP001087">
    <property type="protein sequence ID" value="ACN16026.1"/>
    <property type="molecule type" value="Genomic_DNA"/>
</dbReference>
<keyword evidence="6 12" id="KW-0479">Metal-binding</keyword>
<feature type="zinc finger region" description="CHC2-type" evidence="12 14">
    <location>
        <begin position="38"/>
        <end position="62"/>
    </location>
</feature>
<comment type="domain">
    <text evidence="12">Contains an N-terminal zinc-binding domain, a central core domain that contains the primase activity, and a C-terminal DnaB-binding domain.</text>
</comment>
<dbReference type="STRING" id="177437.HRM2_29390"/>
<feature type="domain" description="Toprim" evidence="16">
    <location>
        <begin position="263"/>
        <end position="344"/>
    </location>
</feature>
<keyword evidence="7 12" id="KW-0863">Zinc-finger</keyword>
<evidence type="ECO:0000259" key="16">
    <source>
        <dbReference type="PROSITE" id="PS50880"/>
    </source>
</evidence>
<gene>
    <name evidence="17" type="primary">dnaG9</name>
    <name evidence="12" type="synonym">dnaG</name>
    <name evidence="17" type="ordered locus">HRM2_29390</name>
</gene>
<evidence type="ECO:0000313" key="18">
    <source>
        <dbReference type="Proteomes" id="UP000000442"/>
    </source>
</evidence>
<dbReference type="Gene3D" id="3.40.1360.10">
    <property type="match status" value="1"/>
</dbReference>
<dbReference type="Pfam" id="PF01807">
    <property type="entry name" value="Zn_ribbon_DnaG"/>
    <property type="match status" value="1"/>
</dbReference>
<dbReference type="RefSeq" id="WP_015904788.1">
    <property type="nucleotide sequence ID" value="NC_012108.1"/>
</dbReference>
<organism evidence="17 18">
    <name type="scientific">Desulforapulum autotrophicum (strain ATCC 43914 / DSM 3382 / VKM B-1955 / HRM2)</name>
    <name type="common">Desulfobacterium autotrophicum</name>
    <dbReference type="NCBI Taxonomy" id="177437"/>
    <lineage>
        <taxon>Bacteria</taxon>
        <taxon>Pseudomonadati</taxon>
        <taxon>Thermodesulfobacteriota</taxon>
        <taxon>Desulfobacteria</taxon>
        <taxon>Desulfobacterales</taxon>
        <taxon>Desulfobacteraceae</taxon>
        <taxon>Desulforapulum</taxon>
    </lineage>
</organism>
<dbReference type="GO" id="GO:0006269">
    <property type="term" value="P:DNA replication, synthesis of primer"/>
    <property type="evidence" value="ECO:0007669"/>
    <property type="project" value="UniProtKB-UniRule"/>
</dbReference>
<dbReference type="Pfam" id="PF13155">
    <property type="entry name" value="Toprim_2"/>
    <property type="match status" value="1"/>
</dbReference>
<dbReference type="EC" id="2.7.7.101" evidence="12"/>
<comment type="catalytic activity">
    <reaction evidence="12">
        <text>ssDNA + n NTP = ssDNA/pppN(pN)n-1 hybrid + (n-1) diphosphate.</text>
        <dbReference type="EC" id="2.7.7.101"/>
    </reaction>
</comment>
<dbReference type="Pfam" id="PF10410">
    <property type="entry name" value="DnaB_bind"/>
    <property type="match status" value="1"/>
</dbReference>
<evidence type="ECO:0000256" key="5">
    <source>
        <dbReference type="ARBA" id="ARBA00022705"/>
    </source>
</evidence>
<dbReference type="InterPro" id="IPR016136">
    <property type="entry name" value="DNA_helicase_N/primase_C"/>
</dbReference>
<dbReference type="Gene3D" id="3.90.980.10">
    <property type="entry name" value="DNA primase, catalytic core, N-terminal domain"/>
    <property type="match status" value="1"/>
</dbReference>
<keyword evidence="8 12" id="KW-0862">Zinc</keyword>
<keyword evidence="11 12" id="KW-0804">Transcription</keyword>
<protein>
    <recommendedName>
        <fullName evidence="12 13">DNA primase</fullName>
        <ecNumber evidence="12">2.7.7.101</ecNumber>
    </recommendedName>
</protein>
<comment type="cofactor">
    <cofactor evidence="12 13 14">
        <name>Zn(2+)</name>
        <dbReference type="ChEBI" id="CHEBI:29105"/>
    </cofactor>
    <text evidence="12 13 14">Binds 1 zinc ion per monomer.</text>
</comment>
<evidence type="ECO:0000256" key="7">
    <source>
        <dbReference type="ARBA" id="ARBA00022771"/>
    </source>
</evidence>
<evidence type="ECO:0000256" key="6">
    <source>
        <dbReference type="ARBA" id="ARBA00022723"/>
    </source>
</evidence>
<evidence type="ECO:0000256" key="15">
    <source>
        <dbReference type="SAM" id="MobiDB-lite"/>
    </source>
</evidence>
<comment type="function">
    <text evidence="12 13">RNA polymerase that catalyzes the synthesis of short RNA molecules used as primers for DNA polymerase during DNA replication.</text>
</comment>
<keyword evidence="10 12" id="KW-0238">DNA-binding</keyword>
<dbReference type="InterPro" id="IPR006171">
    <property type="entry name" value="TOPRIM_dom"/>
</dbReference>
<evidence type="ECO:0000256" key="9">
    <source>
        <dbReference type="ARBA" id="ARBA00022842"/>
    </source>
</evidence>
<evidence type="ECO:0000313" key="17">
    <source>
        <dbReference type="EMBL" id="ACN16026.1"/>
    </source>
</evidence>
<reference evidence="17 18" key="1">
    <citation type="journal article" date="2009" name="Environ. Microbiol.">
        <title>Genome sequence of Desulfobacterium autotrophicum HRM2, a marine sulfate reducer oxidizing organic carbon completely to carbon dioxide.</title>
        <authorList>
            <person name="Strittmatter A.W."/>
            <person name="Liesegang H."/>
            <person name="Rabus R."/>
            <person name="Decker I."/>
            <person name="Amann J."/>
            <person name="Andres S."/>
            <person name="Henne A."/>
            <person name="Fricke W.F."/>
            <person name="Martinez-Arias R."/>
            <person name="Bartels D."/>
            <person name="Goesmann A."/>
            <person name="Krause L."/>
            <person name="Puehler A."/>
            <person name="Klenk H.P."/>
            <person name="Richter M."/>
            <person name="Schuler M."/>
            <person name="Gloeckner F.O."/>
            <person name="Meyerdierks A."/>
            <person name="Gottschalk G."/>
            <person name="Amann R."/>
        </authorList>
    </citation>
    <scope>NUCLEOTIDE SEQUENCE [LARGE SCALE GENOMIC DNA]</scope>
    <source>
        <strain evidence="18">ATCC 43914 / DSM 3382 / HRM2</strain>
    </source>
</reference>
<dbReference type="FunFam" id="3.40.1360.10:FF:000002">
    <property type="entry name" value="DNA primase"/>
    <property type="match status" value="1"/>
</dbReference>
<dbReference type="HOGENOM" id="CLU_013501_3_1_7"/>
<evidence type="ECO:0000256" key="4">
    <source>
        <dbReference type="ARBA" id="ARBA00022695"/>
    </source>
</evidence>
<dbReference type="OrthoDB" id="9803773at2"/>
<dbReference type="InterPro" id="IPR050219">
    <property type="entry name" value="DnaG_primase"/>
</dbReference>
<dbReference type="CDD" id="cd03364">
    <property type="entry name" value="TOPRIM_DnaG_primases"/>
    <property type="match status" value="1"/>
</dbReference>
<accession>C0QK00</accession>
<dbReference type="KEGG" id="dat:HRM2_29390"/>
<dbReference type="InterPro" id="IPR036977">
    <property type="entry name" value="DNA_primase_Znf_CHC2"/>
</dbReference>
<dbReference type="SMART" id="SM00493">
    <property type="entry name" value="TOPRIM"/>
    <property type="match status" value="1"/>
</dbReference>
<dbReference type="GO" id="GO:0008270">
    <property type="term" value="F:zinc ion binding"/>
    <property type="evidence" value="ECO:0007669"/>
    <property type="project" value="UniProtKB-UniRule"/>
</dbReference>
<evidence type="ECO:0000256" key="2">
    <source>
        <dbReference type="ARBA" id="ARBA00022515"/>
    </source>
</evidence>
<dbReference type="PANTHER" id="PTHR30313">
    <property type="entry name" value="DNA PRIMASE"/>
    <property type="match status" value="1"/>
</dbReference>
<dbReference type="InterPro" id="IPR030846">
    <property type="entry name" value="DnaG_bac"/>
</dbReference>
<evidence type="ECO:0000256" key="3">
    <source>
        <dbReference type="ARBA" id="ARBA00022679"/>
    </source>
</evidence>
<dbReference type="InterPro" id="IPR034151">
    <property type="entry name" value="TOPRIM_DnaG_bac"/>
</dbReference>
<dbReference type="FunFam" id="3.90.580.10:FF:000001">
    <property type="entry name" value="DNA primase"/>
    <property type="match status" value="1"/>
</dbReference>
<evidence type="ECO:0000256" key="12">
    <source>
        <dbReference type="HAMAP-Rule" id="MF_00974"/>
    </source>
</evidence>
<evidence type="ECO:0000256" key="8">
    <source>
        <dbReference type="ARBA" id="ARBA00022833"/>
    </source>
</evidence>
<evidence type="ECO:0000256" key="10">
    <source>
        <dbReference type="ARBA" id="ARBA00023125"/>
    </source>
</evidence>
<dbReference type="GO" id="GO:1990077">
    <property type="term" value="C:primosome complex"/>
    <property type="evidence" value="ECO:0007669"/>
    <property type="project" value="UniProtKB-KW"/>
</dbReference>
<dbReference type="GO" id="GO:0003899">
    <property type="term" value="F:DNA-directed RNA polymerase activity"/>
    <property type="evidence" value="ECO:0007669"/>
    <property type="project" value="UniProtKB-UniRule"/>
</dbReference>
<dbReference type="InterPro" id="IPR006295">
    <property type="entry name" value="DNA_primase_DnaG"/>
</dbReference>
<evidence type="ECO:0000256" key="14">
    <source>
        <dbReference type="PIRSR" id="PIRSR002811-1"/>
    </source>
</evidence>
<evidence type="ECO:0000256" key="11">
    <source>
        <dbReference type="ARBA" id="ARBA00023163"/>
    </source>
</evidence>
<dbReference type="SUPFAM" id="SSF56731">
    <property type="entry name" value="DNA primase core"/>
    <property type="match status" value="1"/>
</dbReference>
<keyword evidence="4 12" id="KW-0548">Nucleotidyltransferase</keyword>
<dbReference type="PIRSF" id="PIRSF002811">
    <property type="entry name" value="DnaG"/>
    <property type="match status" value="1"/>
</dbReference>
<comment type="subunit">
    <text evidence="12">Monomer. Interacts with DnaB.</text>
</comment>
<evidence type="ECO:0000256" key="13">
    <source>
        <dbReference type="PIRNR" id="PIRNR002811"/>
    </source>
</evidence>
<comment type="similarity">
    <text evidence="12 13">Belongs to the DnaG primase family.</text>
</comment>
<dbReference type="Gene3D" id="1.10.860.10">
    <property type="entry name" value="DNAb Helicase, Chain A"/>
    <property type="match status" value="1"/>
</dbReference>
<keyword evidence="3 12" id="KW-0808">Transferase</keyword>
<dbReference type="Gene3D" id="3.90.580.10">
    <property type="entry name" value="Zinc finger, CHC2-type domain"/>
    <property type="match status" value="1"/>
</dbReference>
<feature type="region of interest" description="Disordered" evidence="15">
    <location>
        <begin position="436"/>
        <end position="460"/>
    </location>
</feature>
<dbReference type="HAMAP" id="MF_00974">
    <property type="entry name" value="DNA_primase_DnaG"/>
    <property type="match status" value="1"/>
</dbReference>